<dbReference type="EMBL" id="CAJNDS010002347">
    <property type="protein sequence ID" value="CAE7443706.1"/>
    <property type="molecule type" value="Genomic_DNA"/>
</dbReference>
<reference evidence="1" key="1">
    <citation type="submission" date="2021-02" db="EMBL/GenBank/DDBJ databases">
        <authorList>
            <person name="Dougan E. K."/>
            <person name="Rhodes N."/>
            <person name="Thang M."/>
            <person name="Chan C."/>
        </authorList>
    </citation>
    <scope>NUCLEOTIDE SEQUENCE</scope>
</reference>
<dbReference type="Proteomes" id="UP000604046">
    <property type="component" value="Unassembled WGS sequence"/>
</dbReference>
<dbReference type="OrthoDB" id="10645175at2759"/>
<proteinExistence type="predicted"/>
<name>A0A812RII9_9DINO</name>
<evidence type="ECO:0000313" key="1">
    <source>
        <dbReference type="EMBL" id="CAE7443706.1"/>
    </source>
</evidence>
<protein>
    <submittedName>
        <fullName evidence="1">Uncharacterized protein</fullName>
    </submittedName>
</protein>
<sequence>MDAVLGDKTYISKVQVATYQGLIANLATFCAKEKKGSEASKLPRIFLAGGEVSFDSAVASLLTEDEIHQHKVALKIESRMKAEKKRGKQVASTDFTVTGITMNAAGSTEPPVMPGLMSVPSPADGVRGEAPEKSFCPKPRSRQRVGILEGGDLLATRLRNLQGALQSATAVSGRLLLAFAIRGWRLAPRTRREERRLVEAWIATAQEAPLRRLLAAWRRAAAAQHRGRLTEVREDQQRLARMLSKREAQMRSLGVVPWLTGPLGGSALVQLMLARWRSWALQSSGARSDRRHVLARCLRGWQRVRGSASAKEVGAAMVLRLHSRRMLDGAFSWWQVQSSTRLWVARACGKLQAAAQSRGRAQERTLLRRCFGRWLAEACSSRRLQNLRQQLWPLFEGLHRAVITTLAFYRWHCWAKRSPKATRIYSHTVLVQTMRQRAAAELAFRAWRGILRRREANRHTGKIWMEASAASELWAWAARLHAQVARARLARRAAQARQAGGIEAPAPQTLQSIIEAVLAQARAAALLAAWRWVVQEAEVPEPPEPEPAHVQEAGQEAREVLTLCETLEWQNADLQVLLRERAMENARLETELTELLPLQR</sequence>
<evidence type="ECO:0000313" key="2">
    <source>
        <dbReference type="Proteomes" id="UP000604046"/>
    </source>
</evidence>
<accession>A0A812RII9</accession>
<organism evidence="1 2">
    <name type="scientific">Symbiodinium natans</name>
    <dbReference type="NCBI Taxonomy" id="878477"/>
    <lineage>
        <taxon>Eukaryota</taxon>
        <taxon>Sar</taxon>
        <taxon>Alveolata</taxon>
        <taxon>Dinophyceae</taxon>
        <taxon>Suessiales</taxon>
        <taxon>Symbiodiniaceae</taxon>
        <taxon>Symbiodinium</taxon>
    </lineage>
</organism>
<dbReference type="AlphaFoldDB" id="A0A812RII9"/>
<gene>
    <name evidence="1" type="ORF">SNAT2548_LOCUS24131</name>
</gene>
<comment type="caution">
    <text evidence="1">The sequence shown here is derived from an EMBL/GenBank/DDBJ whole genome shotgun (WGS) entry which is preliminary data.</text>
</comment>
<keyword evidence="2" id="KW-1185">Reference proteome</keyword>